<dbReference type="EMBL" id="JQHM01000002">
    <property type="protein sequence ID" value="KFX05994.1"/>
    <property type="molecule type" value="Genomic_DNA"/>
</dbReference>
<dbReference type="STRING" id="55207.KP22_09050"/>
<organism evidence="1 2">
    <name type="scientific">Pectobacterium betavasculorum</name>
    <dbReference type="NCBI Taxonomy" id="55207"/>
    <lineage>
        <taxon>Bacteria</taxon>
        <taxon>Pseudomonadati</taxon>
        <taxon>Pseudomonadota</taxon>
        <taxon>Gammaproteobacteria</taxon>
        <taxon>Enterobacterales</taxon>
        <taxon>Pectobacteriaceae</taxon>
        <taxon>Pectobacterium</taxon>
    </lineage>
</organism>
<dbReference type="AlphaFoldDB" id="A0A093RZP4"/>
<dbReference type="Proteomes" id="UP000032874">
    <property type="component" value="Unassembled WGS sequence"/>
</dbReference>
<protein>
    <submittedName>
        <fullName evidence="1">Uncharacterized protein</fullName>
    </submittedName>
</protein>
<reference evidence="1 2" key="1">
    <citation type="submission" date="2014-08" db="EMBL/GenBank/DDBJ databases">
        <title>Genome sequences of NCPPB Pectobacterium isolates.</title>
        <authorList>
            <person name="Glover R.H."/>
            <person name="Sapp M."/>
            <person name="Elphinstone J."/>
        </authorList>
    </citation>
    <scope>NUCLEOTIDE SEQUENCE [LARGE SCALE GENOMIC DNA]</scope>
    <source>
        <strain evidence="1 2">NCPPB 2795</strain>
    </source>
</reference>
<proteinExistence type="predicted"/>
<name>A0A093RZP4_9GAMM</name>
<sequence>MLCNSLDNDNKASQRNISLLTFIIWIESANFCDFAKFCCSNPLAKVLKVSSVSHFNYEK</sequence>
<gene>
    <name evidence="1" type="ORF">KP22_09050</name>
</gene>
<accession>A0A093RZP4</accession>
<comment type="caution">
    <text evidence="1">The sequence shown here is derived from an EMBL/GenBank/DDBJ whole genome shotgun (WGS) entry which is preliminary data.</text>
</comment>
<evidence type="ECO:0000313" key="2">
    <source>
        <dbReference type="Proteomes" id="UP000032874"/>
    </source>
</evidence>
<evidence type="ECO:0000313" key="1">
    <source>
        <dbReference type="EMBL" id="KFX05994.1"/>
    </source>
</evidence>